<proteinExistence type="predicted"/>
<organism evidence="1">
    <name type="scientific">freshwater metagenome</name>
    <dbReference type="NCBI Taxonomy" id="449393"/>
    <lineage>
        <taxon>unclassified sequences</taxon>
        <taxon>metagenomes</taxon>
        <taxon>ecological metagenomes</taxon>
    </lineage>
</organism>
<protein>
    <submittedName>
        <fullName evidence="1">Unannotated protein</fullName>
    </submittedName>
</protein>
<name>A0A6J6F139_9ZZZZ</name>
<evidence type="ECO:0000313" key="1">
    <source>
        <dbReference type="EMBL" id="CAB4580713.1"/>
    </source>
</evidence>
<dbReference type="EMBL" id="CAEZTS010000081">
    <property type="protein sequence ID" value="CAB4580713.1"/>
    <property type="molecule type" value="Genomic_DNA"/>
</dbReference>
<dbReference type="AlphaFoldDB" id="A0A6J6F139"/>
<accession>A0A6J6F139</accession>
<reference evidence="1" key="1">
    <citation type="submission" date="2020-05" db="EMBL/GenBank/DDBJ databases">
        <authorList>
            <person name="Chiriac C."/>
            <person name="Salcher M."/>
            <person name="Ghai R."/>
            <person name="Kavagutti S V."/>
        </authorList>
    </citation>
    <scope>NUCLEOTIDE SEQUENCE</scope>
</reference>
<gene>
    <name evidence="1" type="ORF">UFOPK1722_01013</name>
</gene>
<sequence>MKVYDTCAVSPATLHTRGPAVHVQVRPPGVEVTRYSVTGYEVLAGAVQVISA</sequence>